<comment type="caution">
    <text evidence="1">The sequence shown here is derived from an EMBL/GenBank/DDBJ whole genome shotgun (WGS) entry which is preliminary data.</text>
</comment>
<sequence length="238" mass="26365">MGLNDIKGSLDFRECASNDRANSLLSITLHHPSANQDVNNCSRKHEFPPGILTELYSELDCGYILIPPIIRTENAGPATGPNTRRFNNTAVHTDDLHPRSAFPEAPNDWVINGHAGLLEKPHNCTPGRAEEIEEIPDIEGARKEFNPTNTSGASDHAGGQYWIMAKLADTQSKEESARKRLAKKDGEIEWPEKRLAEMNAELDNSRNEMQVLGNLDSARSESISSVPSGRRFTLRVVQ</sequence>
<dbReference type="OrthoDB" id="5354049at2759"/>
<proteinExistence type="predicted"/>
<organism evidence="1 2">
    <name type="scientific">Tuber borchii</name>
    <name type="common">White truffle</name>
    <dbReference type="NCBI Taxonomy" id="42251"/>
    <lineage>
        <taxon>Eukaryota</taxon>
        <taxon>Fungi</taxon>
        <taxon>Dikarya</taxon>
        <taxon>Ascomycota</taxon>
        <taxon>Pezizomycotina</taxon>
        <taxon>Pezizomycetes</taxon>
        <taxon>Pezizales</taxon>
        <taxon>Tuberaceae</taxon>
        <taxon>Tuber</taxon>
    </lineage>
</organism>
<dbReference type="EMBL" id="NESQ01000535">
    <property type="protein sequence ID" value="PUU72440.1"/>
    <property type="molecule type" value="Genomic_DNA"/>
</dbReference>
<accession>A0A2T6ZAC1</accession>
<protein>
    <submittedName>
        <fullName evidence="1">Uncharacterized protein</fullName>
    </submittedName>
</protein>
<evidence type="ECO:0000313" key="2">
    <source>
        <dbReference type="Proteomes" id="UP000244722"/>
    </source>
</evidence>
<dbReference type="AlphaFoldDB" id="A0A2T6ZAC1"/>
<dbReference type="Proteomes" id="UP000244722">
    <property type="component" value="Unassembled WGS sequence"/>
</dbReference>
<reference evidence="1 2" key="1">
    <citation type="submission" date="2017-04" db="EMBL/GenBank/DDBJ databases">
        <title>Draft genome sequence of Tuber borchii Vittad., a whitish edible truffle.</title>
        <authorList>
            <consortium name="DOE Joint Genome Institute"/>
            <person name="Murat C."/>
            <person name="Kuo A."/>
            <person name="Barry K.W."/>
            <person name="Clum A."/>
            <person name="Dockter R.B."/>
            <person name="Fauchery L."/>
            <person name="Iotti M."/>
            <person name="Kohler A."/>
            <person name="Labutti K."/>
            <person name="Lindquist E.A."/>
            <person name="Lipzen A."/>
            <person name="Ohm R.A."/>
            <person name="Wang M."/>
            <person name="Grigoriev I.V."/>
            <person name="Zambonelli A."/>
            <person name="Martin F.M."/>
        </authorList>
    </citation>
    <scope>NUCLEOTIDE SEQUENCE [LARGE SCALE GENOMIC DNA]</scope>
    <source>
        <strain evidence="1 2">Tbo3840</strain>
    </source>
</reference>
<gene>
    <name evidence="1" type="ORF">B9Z19DRAFT_1137588</name>
</gene>
<keyword evidence="2" id="KW-1185">Reference proteome</keyword>
<dbReference type="STRING" id="42251.A0A2T6ZAC1"/>
<name>A0A2T6ZAC1_TUBBO</name>
<evidence type="ECO:0000313" key="1">
    <source>
        <dbReference type="EMBL" id="PUU72440.1"/>
    </source>
</evidence>